<accession>A0AAV4UU45</accession>
<organism evidence="1 2">
    <name type="scientific">Caerostris extrusa</name>
    <name type="common">Bark spider</name>
    <name type="synonym">Caerostris bankana</name>
    <dbReference type="NCBI Taxonomy" id="172846"/>
    <lineage>
        <taxon>Eukaryota</taxon>
        <taxon>Metazoa</taxon>
        <taxon>Ecdysozoa</taxon>
        <taxon>Arthropoda</taxon>
        <taxon>Chelicerata</taxon>
        <taxon>Arachnida</taxon>
        <taxon>Araneae</taxon>
        <taxon>Araneomorphae</taxon>
        <taxon>Entelegynae</taxon>
        <taxon>Araneoidea</taxon>
        <taxon>Araneidae</taxon>
        <taxon>Caerostris</taxon>
    </lineage>
</organism>
<gene>
    <name evidence="1" type="ORF">CEXT_674121</name>
</gene>
<dbReference type="AlphaFoldDB" id="A0AAV4UU45"/>
<sequence>MHKVNSARQLRLNRWSFWREKGSKGMDLPCSRQQHPAARINRHMGVGRGIVDMRPASRRTCSTVPANDGAVPESFARRNLPLTIHNAARSIRQGGEGDDVLRLYGTLWR</sequence>
<reference evidence="1 2" key="1">
    <citation type="submission" date="2021-06" db="EMBL/GenBank/DDBJ databases">
        <title>Caerostris extrusa draft genome.</title>
        <authorList>
            <person name="Kono N."/>
            <person name="Arakawa K."/>
        </authorList>
    </citation>
    <scope>NUCLEOTIDE SEQUENCE [LARGE SCALE GENOMIC DNA]</scope>
</reference>
<protein>
    <submittedName>
        <fullName evidence="1">Uncharacterized protein</fullName>
    </submittedName>
</protein>
<name>A0AAV4UU45_CAEEX</name>
<proteinExistence type="predicted"/>
<comment type="caution">
    <text evidence="1">The sequence shown here is derived from an EMBL/GenBank/DDBJ whole genome shotgun (WGS) entry which is preliminary data.</text>
</comment>
<dbReference type="EMBL" id="BPLR01013446">
    <property type="protein sequence ID" value="GIY61273.1"/>
    <property type="molecule type" value="Genomic_DNA"/>
</dbReference>
<evidence type="ECO:0000313" key="2">
    <source>
        <dbReference type="Proteomes" id="UP001054945"/>
    </source>
</evidence>
<dbReference type="Proteomes" id="UP001054945">
    <property type="component" value="Unassembled WGS sequence"/>
</dbReference>
<evidence type="ECO:0000313" key="1">
    <source>
        <dbReference type="EMBL" id="GIY61273.1"/>
    </source>
</evidence>
<keyword evidence="2" id="KW-1185">Reference proteome</keyword>